<keyword evidence="2" id="KW-0732">Signal</keyword>
<protein>
    <submittedName>
        <fullName evidence="4">Ephrin type-B receptor 3</fullName>
    </submittedName>
</protein>
<dbReference type="CDD" id="cd00185">
    <property type="entry name" value="TNFRSF"/>
    <property type="match status" value="1"/>
</dbReference>
<feature type="domain" description="Tyrosine-protein kinase ephrin type A/B receptor-like" evidence="3">
    <location>
        <begin position="154"/>
        <end position="196"/>
    </location>
</feature>
<dbReference type="EMBL" id="LSRX01000404">
    <property type="protein sequence ID" value="OLP98222.1"/>
    <property type="molecule type" value="Genomic_DNA"/>
</dbReference>
<accession>A0A1Q9DSS0</accession>
<dbReference type="Proteomes" id="UP000186817">
    <property type="component" value="Unassembled WGS sequence"/>
</dbReference>
<proteinExistence type="predicted"/>
<dbReference type="Pfam" id="PF07699">
    <property type="entry name" value="Ephrin_rec_like"/>
    <property type="match status" value="1"/>
</dbReference>
<evidence type="ECO:0000256" key="2">
    <source>
        <dbReference type="SAM" id="SignalP"/>
    </source>
</evidence>
<feature type="region of interest" description="Disordered" evidence="1">
    <location>
        <begin position="379"/>
        <end position="412"/>
    </location>
</feature>
<gene>
    <name evidence="4" type="primary">EPHB3</name>
    <name evidence="4" type="ORF">AK812_SmicGene19345</name>
</gene>
<keyword evidence="5" id="KW-1185">Reference proteome</keyword>
<evidence type="ECO:0000313" key="4">
    <source>
        <dbReference type="EMBL" id="OLP98222.1"/>
    </source>
</evidence>
<reference evidence="4 5" key="1">
    <citation type="submission" date="2016-02" db="EMBL/GenBank/DDBJ databases">
        <title>Genome analysis of coral dinoflagellate symbionts highlights evolutionary adaptations to a symbiotic lifestyle.</title>
        <authorList>
            <person name="Aranda M."/>
            <person name="Li Y."/>
            <person name="Liew Y.J."/>
            <person name="Baumgarten S."/>
            <person name="Simakov O."/>
            <person name="Wilson M."/>
            <person name="Piel J."/>
            <person name="Ashoor H."/>
            <person name="Bougouffa S."/>
            <person name="Bajic V.B."/>
            <person name="Ryu T."/>
            <person name="Ravasi T."/>
            <person name="Bayer T."/>
            <person name="Micklem G."/>
            <person name="Kim H."/>
            <person name="Bhak J."/>
            <person name="Lajeunesse T.C."/>
            <person name="Voolstra C.R."/>
        </authorList>
    </citation>
    <scope>NUCLEOTIDE SEQUENCE [LARGE SCALE GENOMIC DNA]</scope>
    <source>
        <strain evidence="4 5">CCMP2467</strain>
    </source>
</reference>
<feature type="signal peptide" evidence="2">
    <location>
        <begin position="1"/>
        <end position="17"/>
    </location>
</feature>
<dbReference type="OrthoDB" id="406800at2759"/>
<evidence type="ECO:0000313" key="5">
    <source>
        <dbReference type="Proteomes" id="UP000186817"/>
    </source>
</evidence>
<dbReference type="InterPro" id="IPR011641">
    <property type="entry name" value="Tyr-kin_ephrin_A/B_rcpt-like"/>
</dbReference>
<feature type="chain" id="PRO_5010236170" evidence="2">
    <location>
        <begin position="18"/>
        <end position="412"/>
    </location>
</feature>
<name>A0A1Q9DSS0_SYMMI</name>
<dbReference type="Gene3D" id="2.10.50.10">
    <property type="entry name" value="Tumor Necrosis Factor Receptor, subunit A, domain 2"/>
    <property type="match status" value="1"/>
</dbReference>
<sequence>MLSGVLLGIWTFVVVMQFQFQFQVFSRAWCVAELIQANSCRLDQRVVLHSPEALEQHSGQLVSLKVENCSASRPEDKQEILSKIGGATEIAQFNATLQNLLLGAQGLLAGWLDGQQLLQEVGAIAARARARGEARASIPAGGWPCPAGHQVSTDSPATCVPCPLSTYKSGQGSWPCARCPPGSQTNGTGRTSAEACMCHDTYYELRDASNKLLSCIPCPNNSGVVGFHRHRHEDCRCWHGFVREPASEDERLQYCRPAEPCNVSDLLSNLTGPEAYKLKMGSCEARANSSLLPDGLACSLACNAGFGAQLGSDIFRAVDLTLDCEDGTLVRRPPEGYLWCSEASWELPPLVFLGIATAATALGGAAIELRQHRLERRYAQALKPRPVPRPKRASSGASNDHSTGELLSLPNT</sequence>
<evidence type="ECO:0000259" key="3">
    <source>
        <dbReference type="Pfam" id="PF07699"/>
    </source>
</evidence>
<organism evidence="4 5">
    <name type="scientific">Symbiodinium microadriaticum</name>
    <name type="common">Dinoflagellate</name>
    <name type="synonym">Zooxanthella microadriatica</name>
    <dbReference type="NCBI Taxonomy" id="2951"/>
    <lineage>
        <taxon>Eukaryota</taxon>
        <taxon>Sar</taxon>
        <taxon>Alveolata</taxon>
        <taxon>Dinophyceae</taxon>
        <taxon>Suessiales</taxon>
        <taxon>Symbiodiniaceae</taxon>
        <taxon>Symbiodinium</taxon>
    </lineage>
</organism>
<comment type="caution">
    <text evidence="4">The sequence shown here is derived from an EMBL/GenBank/DDBJ whole genome shotgun (WGS) entry which is preliminary data.</text>
</comment>
<dbReference type="AlphaFoldDB" id="A0A1Q9DSS0"/>
<keyword evidence="4" id="KW-0675">Receptor</keyword>
<evidence type="ECO:0000256" key="1">
    <source>
        <dbReference type="SAM" id="MobiDB-lite"/>
    </source>
</evidence>
<dbReference type="SMART" id="SM01411">
    <property type="entry name" value="Ephrin_rec_like"/>
    <property type="match status" value="1"/>
</dbReference>